<dbReference type="Proteomes" id="UP001239085">
    <property type="component" value="Unassembled WGS sequence"/>
</dbReference>
<name>A0ABU0P846_9MICO</name>
<dbReference type="InterPro" id="IPR028082">
    <property type="entry name" value="Peripla_BP_I"/>
</dbReference>
<dbReference type="InterPro" id="IPR001763">
    <property type="entry name" value="Rhodanese-like_dom"/>
</dbReference>
<feature type="region of interest" description="Disordered" evidence="4">
    <location>
        <begin position="324"/>
        <end position="344"/>
    </location>
</feature>
<gene>
    <name evidence="7" type="ORF">QFZ46_000994</name>
</gene>
<sequence>MGDWAELTGRSGRAPRPSSGRVSMAMVADRAGVSGQTVSRVVNGSPRVDPATRSRVENAMAELGYRPHRAARALRTGRTQTIGLVVTTLATVGNSRMLQATAEAAEERGYALLLVTAGDTVAGAFEQLRDQGVDGAIVLNEASALTRAGDRPEGLRLVVVDAPAASGFRVVHSDHAGGAAAATSRLLALGHENVWHLAGPTASFAAAERERGWRETLQAAGIAPKPVERGDWSAESGHAAAGSLSQATAVFSANDQMALGLVRGLAEQGRAVPDQVSVIGFDDVPDAANYRPPLTTVRQDFAALAVAAVDALVAEIENAGPIPDGDAQSVIPTHLIERNSTSRG</sequence>
<organism evidence="7 8">
    <name type="scientific">Microbacterium murale</name>
    <dbReference type="NCBI Taxonomy" id="1081040"/>
    <lineage>
        <taxon>Bacteria</taxon>
        <taxon>Bacillati</taxon>
        <taxon>Actinomycetota</taxon>
        <taxon>Actinomycetes</taxon>
        <taxon>Micrococcales</taxon>
        <taxon>Microbacteriaceae</taxon>
        <taxon>Microbacterium</taxon>
    </lineage>
</organism>
<proteinExistence type="predicted"/>
<evidence type="ECO:0000256" key="3">
    <source>
        <dbReference type="ARBA" id="ARBA00023163"/>
    </source>
</evidence>
<evidence type="ECO:0000256" key="4">
    <source>
        <dbReference type="SAM" id="MobiDB-lite"/>
    </source>
</evidence>
<dbReference type="SUPFAM" id="SSF47413">
    <property type="entry name" value="lambda repressor-like DNA-binding domains"/>
    <property type="match status" value="1"/>
</dbReference>
<dbReference type="CDD" id="cd01392">
    <property type="entry name" value="HTH_LacI"/>
    <property type="match status" value="1"/>
</dbReference>
<reference evidence="7 8" key="1">
    <citation type="submission" date="2023-07" db="EMBL/GenBank/DDBJ databases">
        <title>Comparative genomics of wheat-associated soil bacteria to identify genetic determinants of phenazine resistance.</title>
        <authorList>
            <person name="Mouncey N."/>
        </authorList>
    </citation>
    <scope>NUCLEOTIDE SEQUENCE [LARGE SCALE GENOMIC DNA]</scope>
    <source>
        <strain evidence="7 8">W2I7</strain>
    </source>
</reference>
<feature type="domain" description="Rhodanese" evidence="5">
    <location>
        <begin position="170"/>
        <end position="213"/>
    </location>
</feature>
<feature type="compositionally biased region" description="Low complexity" evidence="4">
    <location>
        <begin position="9"/>
        <end position="21"/>
    </location>
</feature>
<dbReference type="Gene3D" id="1.10.260.40">
    <property type="entry name" value="lambda repressor-like DNA-binding domains"/>
    <property type="match status" value="1"/>
</dbReference>
<dbReference type="CDD" id="cd01574">
    <property type="entry name" value="PBP1_LacI"/>
    <property type="match status" value="1"/>
</dbReference>
<protein>
    <submittedName>
        <fullName evidence="7">DNA-binding LacI/PurR family transcriptional regulator</fullName>
    </submittedName>
</protein>
<comment type="caution">
    <text evidence="7">The sequence shown here is derived from an EMBL/GenBank/DDBJ whole genome shotgun (WGS) entry which is preliminary data.</text>
</comment>
<evidence type="ECO:0000259" key="5">
    <source>
        <dbReference type="PROSITE" id="PS50206"/>
    </source>
</evidence>
<dbReference type="PANTHER" id="PTHR30146">
    <property type="entry name" value="LACI-RELATED TRANSCRIPTIONAL REPRESSOR"/>
    <property type="match status" value="1"/>
</dbReference>
<evidence type="ECO:0000313" key="7">
    <source>
        <dbReference type="EMBL" id="MDQ0642834.1"/>
    </source>
</evidence>
<evidence type="ECO:0000256" key="2">
    <source>
        <dbReference type="ARBA" id="ARBA00023125"/>
    </source>
</evidence>
<dbReference type="InterPro" id="IPR000843">
    <property type="entry name" value="HTH_LacI"/>
</dbReference>
<accession>A0ABU0P846</accession>
<evidence type="ECO:0000256" key="1">
    <source>
        <dbReference type="ARBA" id="ARBA00023015"/>
    </source>
</evidence>
<dbReference type="InterPro" id="IPR010982">
    <property type="entry name" value="Lambda_DNA-bd_dom_sf"/>
</dbReference>
<dbReference type="InterPro" id="IPR046335">
    <property type="entry name" value="LacI/GalR-like_sensor"/>
</dbReference>
<evidence type="ECO:0000259" key="6">
    <source>
        <dbReference type="PROSITE" id="PS50932"/>
    </source>
</evidence>
<keyword evidence="3" id="KW-0804">Transcription</keyword>
<dbReference type="SUPFAM" id="SSF53822">
    <property type="entry name" value="Periplasmic binding protein-like I"/>
    <property type="match status" value="1"/>
</dbReference>
<dbReference type="Gene3D" id="3.40.50.2300">
    <property type="match status" value="2"/>
</dbReference>
<evidence type="ECO:0000313" key="8">
    <source>
        <dbReference type="Proteomes" id="UP001239085"/>
    </source>
</evidence>
<dbReference type="PROSITE" id="PS50206">
    <property type="entry name" value="RHODANESE_3"/>
    <property type="match status" value="1"/>
</dbReference>
<dbReference type="Pfam" id="PF13377">
    <property type="entry name" value="Peripla_BP_3"/>
    <property type="match status" value="1"/>
</dbReference>
<keyword evidence="8" id="KW-1185">Reference proteome</keyword>
<dbReference type="EMBL" id="JAUSXK010000001">
    <property type="protein sequence ID" value="MDQ0642834.1"/>
    <property type="molecule type" value="Genomic_DNA"/>
</dbReference>
<dbReference type="SMART" id="SM00354">
    <property type="entry name" value="HTH_LACI"/>
    <property type="match status" value="1"/>
</dbReference>
<keyword evidence="1" id="KW-0805">Transcription regulation</keyword>
<feature type="domain" description="HTH lacI-type" evidence="6">
    <location>
        <begin position="22"/>
        <end position="76"/>
    </location>
</feature>
<dbReference type="PANTHER" id="PTHR30146:SF153">
    <property type="entry name" value="LACTOSE OPERON REPRESSOR"/>
    <property type="match status" value="1"/>
</dbReference>
<feature type="region of interest" description="Disordered" evidence="4">
    <location>
        <begin position="1"/>
        <end position="21"/>
    </location>
</feature>
<dbReference type="GO" id="GO:0003677">
    <property type="term" value="F:DNA binding"/>
    <property type="evidence" value="ECO:0007669"/>
    <property type="project" value="UniProtKB-KW"/>
</dbReference>
<dbReference type="Pfam" id="PF00356">
    <property type="entry name" value="LacI"/>
    <property type="match status" value="1"/>
</dbReference>
<dbReference type="PROSITE" id="PS50932">
    <property type="entry name" value="HTH_LACI_2"/>
    <property type="match status" value="1"/>
</dbReference>
<keyword evidence="2 7" id="KW-0238">DNA-binding</keyword>